<feature type="transmembrane region" description="Helical" evidence="5">
    <location>
        <begin position="304"/>
        <end position="320"/>
    </location>
</feature>
<dbReference type="Pfam" id="PF07690">
    <property type="entry name" value="MFS_1"/>
    <property type="match status" value="1"/>
</dbReference>
<gene>
    <name evidence="7" type="ORF">FOC84_33260</name>
</gene>
<evidence type="ECO:0000256" key="3">
    <source>
        <dbReference type="ARBA" id="ARBA00022989"/>
    </source>
</evidence>
<feature type="transmembrane region" description="Helical" evidence="5">
    <location>
        <begin position="111"/>
        <end position="132"/>
    </location>
</feature>
<dbReference type="GO" id="GO:0022857">
    <property type="term" value="F:transmembrane transporter activity"/>
    <property type="evidence" value="ECO:0007669"/>
    <property type="project" value="InterPro"/>
</dbReference>
<dbReference type="Gene3D" id="1.20.1250.20">
    <property type="entry name" value="MFS general substrate transporter like domains"/>
    <property type="match status" value="2"/>
</dbReference>
<feature type="transmembrane region" description="Helical" evidence="5">
    <location>
        <begin position="176"/>
        <end position="195"/>
    </location>
</feature>
<feature type="transmembrane region" description="Helical" evidence="5">
    <location>
        <begin position="363"/>
        <end position="386"/>
    </location>
</feature>
<evidence type="ECO:0000313" key="7">
    <source>
        <dbReference type="EMBL" id="QKH39543.1"/>
    </source>
</evidence>
<accession>A0A7D4ING1</accession>
<feature type="domain" description="Major facilitator superfamily (MFS) profile" evidence="6">
    <location>
        <begin position="20"/>
        <end position="418"/>
    </location>
</feature>
<dbReference type="InterPro" id="IPR005829">
    <property type="entry name" value="Sugar_transporter_CS"/>
</dbReference>
<feature type="transmembrane region" description="Helical" evidence="5">
    <location>
        <begin position="241"/>
        <end position="264"/>
    </location>
</feature>
<dbReference type="PANTHER" id="PTHR11360">
    <property type="entry name" value="MONOCARBOXYLATE TRANSPORTER"/>
    <property type="match status" value="1"/>
</dbReference>
<feature type="transmembrane region" description="Helical" evidence="5">
    <location>
        <begin position="326"/>
        <end position="351"/>
    </location>
</feature>
<dbReference type="Proteomes" id="UP000500970">
    <property type="component" value="Chromosome"/>
</dbReference>
<keyword evidence="3 5" id="KW-1133">Transmembrane helix</keyword>
<dbReference type="AlphaFoldDB" id="A0A7D4ING1"/>
<dbReference type="InterPro" id="IPR036259">
    <property type="entry name" value="MFS_trans_sf"/>
</dbReference>
<keyword evidence="2 5" id="KW-0812">Transmembrane</keyword>
<dbReference type="InterPro" id="IPR050327">
    <property type="entry name" value="Proton-linked_MCT"/>
</dbReference>
<comment type="subcellular location">
    <subcellularLocation>
        <location evidence="1">Membrane</location>
        <topology evidence="1">Multi-pass membrane protein</topology>
    </subcellularLocation>
</comment>
<dbReference type="InterPro" id="IPR011701">
    <property type="entry name" value="MFS"/>
</dbReference>
<dbReference type="EMBL" id="CP053985">
    <property type="protein sequence ID" value="QKH39543.1"/>
    <property type="molecule type" value="Genomic_DNA"/>
</dbReference>
<feature type="transmembrane region" description="Helical" evidence="5">
    <location>
        <begin position="21"/>
        <end position="43"/>
    </location>
</feature>
<feature type="transmembrane region" description="Helical" evidence="5">
    <location>
        <begin position="55"/>
        <end position="75"/>
    </location>
</feature>
<evidence type="ECO:0000256" key="4">
    <source>
        <dbReference type="ARBA" id="ARBA00023136"/>
    </source>
</evidence>
<evidence type="ECO:0000256" key="5">
    <source>
        <dbReference type="SAM" id="Phobius"/>
    </source>
</evidence>
<organism evidence="7 8">
    <name type="scientific">Achromobacter pestifer</name>
    <dbReference type="NCBI Taxonomy" id="1353889"/>
    <lineage>
        <taxon>Bacteria</taxon>
        <taxon>Pseudomonadati</taxon>
        <taxon>Pseudomonadota</taxon>
        <taxon>Betaproteobacteria</taxon>
        <taxon>Burkholderiales</taxon>
        <taxon>Alcaligenaceae</taxon>
        <taxon>Achromobacter</taxon>
    </lineage>
</organism>
<feature type="transmembrane region" description="Helical" evidence="5">
    <location>
        <begin position="87"/>
        <end position="105"/>
    </location>
</feature>
<evidence type="ECO:0000259" key="6">
    <source>
        <dbReference type="PROSITE" id="PS50850"/>
    </source>
</evidence>
<dbReference type="SUPFAM" id="SSF103473">
    <property type="entry name" value="MFS general substrate transporter"/>
    <property type="match status" value="1"/>
</dbReference>
<feature type="transmembrane region" description="Helical" evidence="5">
    <location>
        <begin position="392"/>
        <end position="414"/>
    </location>
</feature>
<dbReference type="KEGG" id="apes:FOC84_33260"/>
<dbReference type="RefSeq" id="WP_173149872.1">
    <property type="nucleotide sequence ID" value="NZ_CP053985.1"/>
</dbReference>
<dbReference type="InterPro" id="IPR020846">
    <property type="entry name" value="MFS_dom"/>
</dbReference>
<name>A0A7D4ING1_9BURK</name>
<feature type="transmembrane region" description="Helical" evidence="5">
    <location>
        <begin position="144"/>
        <end position="164"/>
    </location>
</feature>
<sequence>MHAQPGAALPIAGRIFHGWRVVAAAFAITLLGFGSAYSFSAFVDALQRDFSATRGAVSLVFSLAGFLYFGFGVVSGPLADRYGSRRMAWIGMLLVALGLALASAAQSMMQIYLAYGLGVGLGVGCAYVPVVGAVQRWFLRRRGLASGLAVSGIGVGTLLVPPLACALIDLWGWRAAYLALAAAVAVLGCAAARWVENSPQDRGLQPDGDAAPAVRAAPASAPAPAPAGVPVLAAIRSKVFVLLYLAAMAGAFGVFVPFVHLIPYALDHGIAPGLAVLLLGMVGVGSTAGRFLLGTLADRLGRRASLATMYGGMAASMALWSACGQFWTLALFALVFGAFYGGWVALMPAVVMDYFGGRHVSGIIGALYTSVAFGTLIGPVAAGHVYDLSGSYLLPIVASAAGNALAAAITALLPRQLAPQAEPRRVLL</sequence>
<dbReference type="GO" id="GO:0016020">
    <property type="term" value="C:membrane"/>
    <property type="evidence" value="ECO:0007669"/>
    <property type="project" value="UniProtKB-SubCell"/>
</dbReference>
<keyword evidence="4 5" id="KW-0472">Membrane</keyword>
<protein>
    <submittedName>
        <fullName evidence="7">MFS transporter</fullName>
    </submittedName>
</protein>
<keyword evidence="8" id="KW-1185">Reference proteome</keyword>
<dbReference type="PANTHER" id="PTHR11360:SF284">
    <property type="entry name" value="EG:103B4.3 PROTEIN-RELATED"/>
    <property type="match status" value="1"/>
</dbReference>
<evidence type="ECO:0000256" key="1">
    <source>
        <dbReference type="ARBA" id="ARBA00004141"/>
    </source>
</evidence>
<evidence type="ECO:0000256" key="2">
    <source>
        <dbReference type="ARBA" id="ARBA00022692"/>
    </source>
</evidence>
<dbReference type="PROSITE" id="PS50850">
    <property type="entry name" value="MFS"/>
    <property type="match status" value="1"/>
</dbReference>
<feature type="transmembrane region" description="Helical" evidence="5">
    <location>
        <begin position="270"/>
        <end position="292"/>
    </location>
</feature>
<evidence type="ECO:0000313" key="8">
    <source>
        <dbReference type="Proteomes" id="UP000500970"/>
    </source>
</evidence>
<proteinExistence type="predicted"/>
<reference evidence="7 8" key="1">
    <citation type="submission" date="2020-05" db="EMBL/GenBank/DDBJ databases">
        <title>FDA dAtabase for Regulatory Grade micrObial Sequences (FDA-ARGOS): Supporting development and validation of Infectious Disease Dx tests.</title>
        <authorList>
            <person name="Sproer C."/>
            <person name="Gronow S."/>
            <person name="Severitt S."/>
            <person name="Schroder I."/>
            <person name="Tallon L."/>
            <person name="Sadzewicz L."/>
            <person name="Zhao X."/>
            <person name="Vavikolanu K."/>
            <person name="Mehta A."/>
            <person name="Aluvathingal J."/>
            <person name="Nadendla S."/>
            <person name="Myers T."/>
            <person name="Yan Y."/>
            <person name="Sichtig H."/>
        </authorList>
    </citation>
    <scope>NUCLEOTIDE SEQUENCE [LARGE SCALE GENOMIC DNA]</scope>
    <source>
        <strain evidence="7 8">FDAARGOS_790</strain>
    </source>
</reference>
<dbReference type="PROSITE" id="PS00216">
    <property type="entry name" value="SUGAR_TRANSPORT_1"/>
    <property type="match status" value="1"/>
</dbReference>